<dbReference type="RefSeq" id="WP_150557378.1">
    <property type="nucleotide sequence ID" value="NZ_CABPSC010000022.1"/>
</dbReference>
<accession>A0A5E4XYN4</accession>
<organism evidence="1 2">
    <name type="scientific">Pandoraea nosoerga</name>
    <dbReference type="NCBI Taxonomy" id="2508296"/>
    <lineage>
        <taxon>Bacteria</taxon>
        <taxon>Pseudomonadati</taxon>
        <taxon>Pseudomonadota</taxon>
        <taxon>Betaproteobacteria</taxon>
        <taxon>Burkholderiales</taxon>
        <taxon>Burkholderiaceae</taxon>
        <taxon>Pandoraea</taxon>
    </lineage>
</organism>
<dbReference type="Proteomes" id="UP000367825">
    <property type="component" value="Unassembled WGS sequence"/>
</dbReference>
<name>A0A5E4XYN4_9BURK</name>
<keyword evidence="2" id="KW-1185">Reference proteome</keyword>
<protein>
    <submittedName>
        <fullName evidence="1">Uncharacterized protein</fullName>
    </submittedName>
</protein>
<evidence type="ECO:0000313" key="1">
    <source>
        <dbReference type="EMBL" id="VVE41559.1"/>
    </source>
</evidence>
<gene>
    <name evidence="1" type="ORF">PNO31109_04181</name>
</gene>
<reference evidence="1 2" key="1">
    <citation type="submission" date="2019-08" db="EMBL/GenBank/DDBJ databases">
        <authorList>
            <person name="Peeters C."/>
        </authorList>
    </citation>
    <scope>NUCLEOTIDE SEQUENCE [LARGE SCALE GENOMIC DNA]</scope>
    <source>
        <strain evidence="1 2">LMG 31109</strain>
    </source>
</reference>
<dbReference type="EMBL" id="CABPSC010000022">
    <property type="protein sequence ID" value="VVE41559.1"/>
    <property type="molecule type" value="Genomic_DNA"/>
</dbReference>
<proteinExistence type="predicted"/>
<dbReference type="OrthoDB" id="8944855at2"/>
<dbReference type="AlphaFoldDB" id="A0A5E4XYN4"/>
<sequence length="63" mass="7307">MVLRANWFLYPDYVPPDTTRFFGGASVASALEASRRMAAKPVQRGRIRKWLSRRYVGEYPTRS</sequence>
<evidence type="ECO:0000313" key="2">
    <source>
        <dbReference type="Proteomes" id="UP000367825"/>
    </source>
</evidence>